<evidence type="ECO:0000313" key="2">
    <source>
        <dbReference type="EMBL" id="AJE82684.1"/>
    </source>
</evidence>
<dbReference type="KEGG" id="sals:SLNWT_2308"/>
<dbReference type="AlphaFoldDB" id="A0A0B5EM94"/>
<reference evidence="2 3" key="1">
    <citation type="submission" date="2015-01" db="EMBL/GenBank/DDBJ databases">
        <title>Enhanced salinomycin production by adjusting the supply of polyketide extender units in Streptomyce albus DSM 41398.</title>
        <authorList>
            <person name="Lu C."/>
        </authorList>
    </citation>
    <scope>NUCLEOTIDE SEQUENCE [LARGE SCALE GENOMIC DNA]</scope>
    <source>
        <strain evidence="3">ATCC 21838 / DSM 41398 / FERM P-419 / JCM 4703 / NBRC 107858</strain>
    </source>
</reference>
<dbReference type="EMBL" id="CP010519">
    <property type="protein sequence ID" value="AJE82684.1"/>
    <property type="molecule type" value="Genomic_DNA"/>
</dbReference>
<accession>A0A0B5EM94</accession>
<dbReference type="Proteomes" id="UP000031523">
    <property type="component" value="Chromosome"/>
</dbReference>
<proteinExistence type="predicted"/>
<evidence type="ECO:0000313" key="3">
    <source>
        <dbReference type="Proteomes" id="UP000031523"/>
    </source>
</evidence>
<evidence type="ECO:0000256" key="1">
    <source>
        <dbReference type="SAM" id="MobiDB-lite"/>
    </source>
</evidence>
<feature type="region of interest" description="Disordered" evidence="1">
    <location>
        <begin position="195"/>
        <end position="222"/>
    </location>
</feature>
<keyword evidence="3" id="KW-1185">Reference proteome</keyword>
<protein>
    <submittedName>
        <fullName evidence="2">Uncharacterized protein</fullName>
    </submittedName>
</protein>
<sequence>MWFDAPETFFALPLGDTHQERMDRAQIFVRDLFAEGDEQIWEPAIPYYEALAEYLTDNGLSYSAVGLFSTDQGGVAQCAFTVAALETDQDDPETAARGILAALSTDPFNDVRWMDLPCGPAVSSVLVREVGLAPEITASGEDEKLVSGQIQVHIPFPTGPYTAVFTLNTTSVDYWGEFCDLMSAILKTVSFTEPDDREDLTLPAQRQGGPASERAATEPAGP</sequence>
<name>A0A0B5EM94_STRA4</name>
<gene>
    <name evidence="2" type="ORF">SLNWT_2308</name>
</gene>
<organism evidence="2 3">
    <name type="scientific">Streptomyces albus (strain ATCC 21838 / DSM 41398 / FERM P-419 / JCM 4703 / NBRC 107858)</name>
    <dbReference type="NCBI Taxonomy" id="1081613"/>
    <lineage>
        <taxon>Bacteria</taxon>
        <taxon>Bacillati</taxon>
        <taxon>Actinomycetota</taxon>
        <taxon>Actinomycetes</taxon>
        <taxon>Kitasatosporales</taxon>
        <taxon>Streptomycetaceae</taxon>
        <taxon>Streptomyces</taxon>
    </lineage>
</organism>